<dbReference type="PANTHER" id="PTHR32347">
    <property type="entry name" value="EFFLUX SYSTEM COMPONENT YKNX-RELATED"/>
    <property type="match status" value="1"/>
</dbReference>
<reference evidence="3 4" key="1">
    <citation type="submission" date="2023-09" db="EMBL/GenBank/DDBJ databases">
        <authorList>
            <person name="Rey-Velasco X."/>
        </authorList>
    </citation>
    <scope>NUCLEOTIDE SEQUENCE [LARGE SCALE GENOMIC DNA]</scope>
    <source>
        <strain evidence="3 4">F117</strain>
    </source>
</reference>
<evidence type="ECO:0000313" key="4">
    <source>
        <dbReference type="Proteomes" id="UP001262582"/>
    </source>
</evidence>
<dbReference type="RefSeq" id="WP_311504135.1">
    <property type="nucleotide sequence ID" value="NZ_JAVRHK010000012.1"/>
</dbReference>
<name>A0ABU3D8E5_9FLAO</name>
<comment type="caution">
    <text evidence="3">The sequence shown here is derived from an EMBL/GenBank/DDBJ whole genome shotgun (WGS) entry which is preliminary data.</text>
</comment>
<dbReference type="Proteomes" id="UP001262582">
    <property type="component" value="Unassembled WGS sequence"/>
</dbReference>
<dbReference type="InterPro" id="IPR050465">
    <property type="entry name" value="UPF0194_transport"/>
</dbReference>
<dbReference type="PANTHER" id="PTHR32347:SF23">
    <property type="entry name" value="BLL5650 PROTEIN"/>
    <property type="match status" value="1"/>
</dbReference>
<dbReference type="EMBL" id="JAVRHK010000012">
    <property type="protein sequence ID" value="MDT0677792.1"/>
    <property type="molecule type" value="Genomic_DNA"/>
</dbReference>
<proteinExistence type="predicted"/>
<comment type="subcellular location">
    <subcellularLocation>
        <location evidence="1">Cell envelope</location>
    </subcellularLocation>
</comment>
<evidence type="ECO:0000256" key="1">
    <source>
        <dbReference type="ARBA" id="ARBA00004196"/>
    </source>
</evidence>
<organism evidence="3 4">
    <name type="scientific">Autumnicola musiva</name>
    <dbReference type="NCBI Taxonomy" id="3075589"/>
    <lineage>
        <taxon>Bacteria</taxon>
        <taxon>Pseudomonadati</taxon>
        <taxon>Bacteroidota</taxon>
        <taxon>Flavobacteriia</taxon>
        <taxon>Flavobacteriales</taxon>
        <taxon>Flavobacteriaceae</taxon>
        <taxon>Autumnicola</taxon>
    </lineage>
</organism>
<evidence type="ECO:0000313" key="3">
    <source>
        <dbReference type="EMBL" id="MDT0677792.1"/>
    </source>
</evidence>
<accession>A0ABU3D8E5</accession>
<evidence type="ECO:0000256" key="2">
    <source>
        <dbReference type="ARBA" id="ARBA00023054"/>
    </source>
</evidence>
<keyword evidence="4" id="KW-1185">Reference proteome</keyword>
<gene>
    <name evidence="3" type="ORF">RM539_14485</name>
</gene>
<keyword evidence="2" id="KW-0175">Coiled coil</keyword>
<protein>
    <submittedName>
        <fullName evidence="3">HlyD family efflux transporter periplasmic adaptor subunit</fullName>
    </submittedName>
</protein>
<sequence>MEWQLQDDIRNQTSILISKGEELNLMENALAVSTRNMDRYRKLYSKGVVSQADLEKVELEHAEKSRQYVLLKQQILQLNADRSKATSNLEILQHSGLRKISQNKAALVFAQRNLLTSILEWEDEYTIKSPIDGKLAYNEVWNEHQNVEEGEVVFTVVPFSRNKFFGKCTIPVKNAGQVRKGQQVYLKLDNYPSTDWGMVKARVNSISEVPSRGVLPSYIVYMDIENLTTSYSKELVLSQELVGTADILLEKVTLLERVFYQFRHIWAT</sequence>